<keyword evidence="6" id="KW-1185">Reference proteome</keyword>
<dbReference type="GO" id="GO:0004560">
    <property type="term" value="F:alpha-L-fucosidase activity"/>
    <property type="evidence" value="ECO:0007669"/>
    <property type="project" value="InterPro"/>
</dbReference>
<evidence type="ECO:0000259" key="2">
    <source>
        <dbReference type="Pfam" id="PF14498"/>
    </source>
</evidence>
<keyword evidence="1" id="KW-0732">Signal</keyword>
<dbReference type="InterPro" id="IPR013780">
    <property type="entry name" value="Glyco_hydro_b"/>
</dbReference>
<comment type="caution">
    <text evidence="5">The sequence shown here is derived from an EMBL/GenBank/DDBJ whole genome shotgun (WGS) entry which is preliminary data.</text>
</comment>
<protein>
    <submittedName>
        <fullName evidence="5">Glycoside hydrolase family 95 protein</fullName>
    </submittedName>
</protein>
<dbReference type="SUPFAM" id="SSF48208">
    <property type="entry name" value="Six-hairpin glycosidases"/>
    <property type="match status" value="1"/>
</dbReference>
<feature type="chain" id="PRO_5029613672" evidence="1">
    <location>
        <begin position="20"/>
        <end position="812"/>
    </location>
</feature>
<evidence type="ECO:0000313" key="5">
    <source>
        <dbReference type="EMBL" id="MXV17819.1"/>
    </source>
</evidence>
<name>A0A7K1Y432_9SPHI</name>
<feature type="domain" description="Glycosyl hydrolase family 95 catalytic" evidence="4">
    <location>
        <begin position="302"/>
        <end position="715"/>
    </location>
</feature>
<organism evidence="5 6">
    <name type="scientific">Hufsiella ginkgonis</name>
    <dbReference type="NCBI Taxonomy" id="2695274"/>
    <lineage>
        <taxon>Bacteria</taxon>
        <taxon>Pseudomonadati</taxon>
        <taxon>Bacteroidota</taxon>
        <taxon>Sphingobacteriia</taxon>
        <taxon>Sphingobacteriales</taxon>
        <taxon>Sphingobacteriaceae</taxon>
        <taxon>Hufsiella</taxon>
    </lineage>
</organism>
<dbReference type="FunFam" id="1.50.10.10:FF:000028">
    <property type="entry name" value="Alpha-L-fucosidase 2"/>
    <property type="match status" value="1"/>
</dbReference>
<dbReference type="Gene3D" id="1.50.10.10">
    <property type="match status" value="1"/>
</dbReference>
<dbReference type="AlphaFoldDB" id="A0A7K1Y432"/>
<dbReference type="PANTHER" id="PTHR31084">
    <property type="entry name" value="ALPHA-L-FUCOSIDASE 2"/>
    <property type="match status" value="1"/>
</dbReference>
<gene>
    <name evidence="5" type="ORF">GS398_21135</name>
</gene>
<feature type="domain" description="Alpha fucosidase A-like C-terminal" evidence="3">
    <location>
        <begin position="717"/>
        <end position="809"/>
    </location>
</feature>
<dbReference type="InterPro" id="IPR027414">
    <property type="entry name" value="GH95_N_dom"/>
</dbReference>
<dbReference type="InterPro" id="IPR008928">
    <property type="entry name" value="6-hairpin_glycosidase_sf"/>
</dbReference>
<dbReference type="Pfam" id="PF21307">
    <property type="entry name" value="Glyco_hydro_95_C"/>
    <property type="match status" value="1"/>
</dbReference>
<proteinExistence type="predicted"/>
<feature type="domain" description="Glycosyl hydrolase family 95 N-terminal" evidence="2">
    <location>
        <begin position="23"/>
        <end position="274"/>
    </location>
</feature>
<dbReference type="PIRSF" id="PIRSF007663">
    <property type="entry name" value="UCP007663"/>
    <property type="match status" value="1"/>
</dbReference>
<evidence type="ECO:0000256" key="1">
    <source>
        <dbReference type="SAM" id="SignalP"/>
    </source>
</evidence>
<feature type="signal peptide" evidence="1">
    <location>
        <begin position="1"/>
        <end position="19"/>
    </location>
</feature>
<dbReference type="GO" id="GO:0005975">
    <property type="term" value="P:carbohydrate metabolic process"/>
    <property type="evidence" value="ECO:0007669"/>
    <property type="project" value="InterPro"/>
</dbReference>
<accession>A0A7K1Y432</accession>
<dbReference type="Gene3D" id="2.70.98.50">
    <property type="entry name" value="putative glycoside hydrolase family protein from bacillus halodurans"/>
    <property type="match status" value="1"/>
</dbReference>
<evidence type="ECO:0000259" key="3">
    <source>
        <dbReference type="Pfam" id="PF21307"/>
    </source>
</evidence>
<dbReference type="InterPro" id="IPR054363">
    <property type="entry name" value="GH95_cat"/>
</dbReference>
<dbReference type="Gene3D" id="2.60.40.1180">
    <property type="entry name" value="Golgi alpha-mannosidase II"/>
    <property type="match status" value="1"/>
</dbReference>
<dbReference type="Proteomes" id="UP000451233">
    <property type="component" value="Unassembled WGS sequence"/>
</dbReference>
<keyword evidence="5" id="KW-0378">Hydrolase</keyword>
<evidence type="ECO:0000259" key="4">
    <source>
        <dbReference type="Pfam" id="PF22124"/>
    </source>
</evidence>
<reference evidence="5 6" key="1">
    <citation type="submission" date="2019-11" db="EMBL/GenBank/DDBJ databases">
        <title>Pedobacter sp. HMF7056 Genome sequencing and assembly.</title>
        <authorList>
            <person name="Kang H."/>
            <person name="Kim H."/>
            <person name="Joh K."/>
        </authorList>
    </citation>
    <scope>NUCLEOTIDE SEQUENCE [LARGE SCALE GENOMIC DNA]</scope>
    <source>
        <strain evidence="5 6">HMF7056</strain>
    </source>
</reference>
<dbReference type="InterPro" id="IPR016518">
    <property type="entry name" value="Alpha-L-fucosidase"/>
</dbReference>
<dbReference type="EMBL" id="WVHS01000006">
    <property type="protein sequence ID" value="MXV17819.1"/>
    <property type="molecule type" value="Genomic_DNA"/>
</dbReference>
<dbReference type="InterPro" id="IPR049053">
    <property type="entry name" value="AFCA-like_C"/>
</dbReference>
<dbReference type="InterPro" id="IPR012341">
    <property type="entry name" value="6hp_glycosidase-like_sf"/>
</dbReference>
<dbReference type="PANTHER" id="PTHR31084:SF0">
    <property type="entry name" value="ALPHA-L-FUCOSIDASE 2"/>
    <property type="match status" value="1"/>
</dbReference>
<evidence type="ECO:0000313" key="6">
    <source>
        <dbReference type="Proteomes" id="UP000451233"/>
    </source>
</evidence>
<dbReference type="Pfam" id="PF22124">
    <property type="entry name" value="Glyco_hydro_95_cat"/>
    <property type="match status" value="1"/>
</dbReference>
<sequence>MKKILLCLLCLPLGAFCQANLKLWYDKPAKVWTEALPVGNGRLGGMIFGDAGSELIRLNEATLWSGGPVSGNVNPDAAKFLNLSREALKKEDYAAAASLAKKIQGVYSEGYLPLADLQIRQDFGTAAPQNYYRDLDISKSLATTRFTVNGTTFTREVIASFPDQVMVVRLTASKPGQLNLKISGTSQLKFSKLVKNGNELVLKGKAPARVDPNYVRYNAQPITWTDTAGCRGMRFSLHLKAVNKGGAVSADTTGITAQGATEILLFLSAATSFNGFDKCPDSQGRNEEQLATSYLTSAAGKSWTSLLNAHTKDYQHYFNRVSLNLSTDANQSRLPTNERLLAFSKGAVDPSFETLFYQYGRYLLISASRPGGPPANLQGIWNESMRPPWSSNYTININTQMNYWPAEISNLAEMQQPLFAFLKDLSVTGKVTAREFYHMNGWVAHHNSDIWALSNPVGDIGRGDPKWANWDMGAPWLTRHLYEHYEFTGDKKFLAATAYPLMKGAAEFFVDFLTEDENGFLVTAPSVSPENDFIDGNGLKGSVSVATTMDMSIIRDLFTNVIEASEALGMDEAFRKLIIAKKAKLYPLHIGKKGNLQEWYKDWEDVDPFHRHVSQLYGLHPGREISPVRTPAYGDAARKTLELRGDAGTGWSLAWKINFWARLLDGYHAYKLVRDLMRDLSVSKGGGLYPNLFDAHPPFQIDGNFGATSGFTEMLLQSHLGEIHLLPAIPANWINGSVQGLKARGNFTVAMTWNNNKLVTAKVLSGNGGICRIRSALPVNIKGVAAVSKPEGAWFVTEFQSLKGKTYELSAR</sequence>
<dbReference type="RefSeq" id="WP_160908826.1">
    <property type="nucleotide sequence ID" value="NZ_WVHS01000006.1"/>
</dbReference>
<dbReference type="Pfam" id="PF14498">
    <property type="entry name" value="Glyco_hyd_65N_2"/>
    <property type="match status" value="1"/>
</dbReference>